<evidence type="ECO:0000313" key="3">
    <source>
        <dbReference type="Proteomes" id="UP000009097"/>
    </source>
</evidence>
<dbReference type="RefSeq" id="XP_018248617.1">
    <property type="nucleotide sequence ID" value="XM_018400644.1"/>
</dbReference>
<dbReference type="VEuPathDB" id="FungiDB:FOXG_20363"/>
<accession>A0A0J9WQD1</accession>
<name>A0A0J9WQD1_FUSO4</name>
<dbReference type="AlphaFoldDB" id="A0A0J9WQD1"/>
<evidence type="ECO:0000313" key="2">
    <source>
        <dbReference type="EMBL" id="KNB10572.1"/>
    </source>
</evidence>
<sequence length="57" mass="6326">MTNEGPQSQPQPQTNLNQPKGPIVAQPAEYSRSLIRVPAEHQDLAESLTNYTLHEVT</sequence>
<reference evidence="2" key="2">
    <citation type="journal article" date="2010" name="Nature">
        <title>Comparative genomics reveals mobile pathogenicity chromosomes in Fusarium.</title>
        <authorList>
            <person name="Ma L.J."/>
            <person name="van der Does H.C."/>
            <person name="Borkovich K.A."/>
            <person name="Coleman J.J."/>
            <person name="Daboussi M.J."/>
            <person name="Di Pietro A."/>
            <person name="Dufresne M."/>
            <person name="Freitag M."/>
            <person name="Grabherr M."/>
            <person name="Henrissat B."/>
            <person name="Houterman P.M."/>
            <person name="Kang S."/>
            <person name="Shim W.B."/>
            <person name="Woloshuk C."/>
            <person name="Xie X."/>
            <person name="Xu J.R."/>
            <person name="Antoniw J."/>
            <person name="Baker S.E."/>
            <person name="Bluhm B.H."/>
            <person name="Breakspear A."/>
            <person name="Brown D.W."/>
            <person name="Butchko R.A."/>
            <person name="Chapman S."/>
            <person name="Coulson R."/>
            <person name="Coutinho P.M."/>
            <person name="Danchin E.G."/>
            <person name="Diener A."/>
            <person name="Gale L.R."/>
            <person name="Gardiner D.M."/>
            <person name="Goff S."/>
            <person name="Hammond-Kosack K.E."/>
            <person name="Hilburn K."/>
            <person name="Hua-Van A."/>
            <person name="Jonkers W."/>
            <person name="Kazan K."/>
            <person name="Kodira C.D."/>
            <person name="Koehrsen M."/>
            <person name="Kumar L."/>
            <person name="Lee Y.H."/>
            <person name="Li L."/>
            <person name="Manners J.M."/>
            <person name="Miranda-Saavedra D."/>
            <person name="Mukherjee M."/>
            <person name="Park G."/>
            <person name="Park J."/>
            <person name="Park S.Y."/>
            <person name="Proctor R.H."/>
            <person name="Regev A."/>
            <person name="Ruiz-Roldan M.C."/>
            <person name="Sain D."/>
            <person name="Sakthikumar S."/>
            <person name="Sykes S."/>
            <person name="Schwartz D.C."/>
            <person name="Turgeon B.G."/>
            <person name="Wapinski I."/>
            <person name="Yoder O."/>
            <person name="Young S."/>
            <person name="Zeng Q."/>
            <person name="Zhou S."/>
            <person name="Galagan J."/>
            <person name="Cuomo C.A."/>
            <person name="Kistler H.C."/>
            <person name="Rep M."/>
        </authorList>
    </citation>
    <scope>NUCLEOTIDE SEQUENCE [LARGE SCALE GENOMIC DNA]</scope>
    <source>
        <strain evidence="2">4287</strain>
    </source>
</reference>
<organism evidence="2 3">
    <name type="scientific">Fusarium oxysporum f. sp. lycopersici (strain 4287 / CBS 123668 / FGSC 9935 / NRRL 34936)</name>
    <name type="common">Fusarium vascular wilt of tomato</name>
    <dbReference type="NCBI Taxonomy" id="426428"/>
    <lineage>
        <taxon>Eukaryota</taxon>
        <taxon>Fungi</taxon>
        <taxon>Dikarya</taxon>
        <taxon>Ascomycota</taxon>
        <taxon>Pezizomycotina</taxon>
        <taxon>Sordariomycetes</taxon>
        <taxon>Hypocreomycetidae</taxon>
        <taxon>Hypocreales</taxon>
        <taxon>Nectriaceae</taxon>
        <taxon>Fusarium</taxon>
        <taxon>Fusarium oxysporum species complex</taxon>
    </lineage>
</organism>
<evidence type="ECO:0000256" key="1">
    <source>
        <dbReference type="SAM" id="MobiDB-lite"/>
    </source>
</evidence>
<dbReference type="GeneID" id="28961069"/>
<gene>
    <name evidence="2" type="ORF">FOXG_20363</name>
</gene>
<feature type="compositionally biased region" description="Polar residues" evidence="1">
    <location>
        <begin position="1"/>
        <end position="18"/>
    </location>
</feature>
<reference evidence="2" key="1">
    <citation type="submission" date="2007-04" db="EMBL/GenBank/DDBJ databases">
        <authorList>
            <consortium name="The Broad Institute Genome Sequencing Platform"/>
            <person name="Birren B."/>
            <person name="Lander E."/>
            <person name="Galagan J."/>
            <person name="Nusbaum C."/>
            <person name="Devon K."/>
            <person name="Ma L.-J."/>
            <person name="Jaffe D."/>
            <person name="Butler J."/>
            <person name="Alvarez P."/>
            <person name="Gnerre S."/>
            <person name="Grabherr M."/>
            <person name="Kleber M."/>
            <person name="Mauceli E."/>
            <person name="Brockman W."/>
            <person name="MacCallum I.A."/>
            <person name="Young S."/>
            <person name="LaButti K."/>
            <person name="DeCaprio D."/>
            <person name="Crawford M."/>
            <person name="Koehrsen M."/>
            <person name="Engels R."/>
            <person name="Montgomery P."/>
            <person name="Pearson M."/>
            <person name="Howarth C."/>
            <person name="Larson L."/>
            <person name="White J."/>
            <person name="O'Leary S."/>
            <person name="Kodira C."/>
            <person name="Zeng Q."/>
            <person name="Yandava C."/>
            <person name="Alvarado L."/>
            <person name="Kistler C."/>
            <person name="Shim W.-B."/>
            <person name="Kang S."/>
            <person name="Woloshuk C."/>
        </authorList>
    </citation>
    <scope>NUCLEOTIDE SEQUENCE</scope>
    <source>
        <strain evidence="2">4287</strain>
    </source>
</reference>
<protein>
    <submittedName>
        <fullName evidence="2">Uncharacterized protein</fullName>
    </submittedName>
</protein>
<dbReference type="Proteomes" id="UP000009097">
    <property type="component" value="Unassembled WGS sequence"/>
</dbReference>
<dbReference type="KEGG" id="fox:FOXG_20363"/>
<dbReference type="EMBL" id="DS231708">
    <property type="protein sequence ID" value="KNB10572.1"/>
    <property type="molecule type" value="Genomic_DNA"/>
</dbReference>
<feature type="region of interest" description="Disordered" evidence="1">
    <location>
        <begin position="1"/>
        <end position="29"/>
    </location>
</feature>
<proteinExistence type="predicted"/>